<reference evidence="2 3" key="1">
    <citation type="journal article" date="2020" name="Nature">
        <title>Bacterial chemolithoautotrophy via manganese oxidation.</title>
        <authorList>
            <person name="Yu H."/>
            <person name="Leadbetter J.R."/>
        </authorList>
    </citation>
    <scope>NUCLEOTIDE SEQUENCE [LARGE SCALE GENOMIC DNA]</scope>
    <source>
        <strain evidence="2 3">Mn-1</strain>
    </source>
</reference>
<protein>
    <submittedName>
        <fullName evidence="2">Uncharacterized protein</fullName>
    </submittedName>
</protein>
<dbReference type="AlphaFoldDB" id="A0A7X6IAF9"/>
<accession>A0A7X6IAF9</accession>
<gene>
    <name evidence="2" type="ORF">MNODULE_07045</name>
</gene>
<dbReference type="Proteomes" id="UP000534783">
    <property type="component" value="Unassembled WGS sequence"/>
</dbReference>
<name>A0A7X6IAF9_9BACT</name>
<dbReference type="RefSeq" id="WP_168058738.1">
    <property type="nucleotide sequence ID" value="NZ_VTOW01000001.1"/>
</dbReference>
<comment type="caution">
    <text evidence="2">The sequence shown here is derived from an EMBL/GenBank/DDBJ whole genome shotgun (WGS) entry which is preliminary data.</text>
</comment>
<feature type="transmembrane region" description="Helical" evidence="1">
    <location>
        <begin position="6"/>
        <end position="26"/>
    </location>
</feature>
<evidence type="ECO:0000313" key="2">
    <source>
        <dbReference type="EMBL" id="NKE70493.1"/>
    </source>
</evidence>
<evidence type="ECO:0000256" key="1">
    <source>
        <dbReference type="SAM" id="Phobius"/>
    </source>
</evidence>
<sequence length="67" mass="7652">MYEAFLNYSFPILIIVALLNFIWAWIPTAVRPPEESAANPAWRYLEGPEGVRRSVASEIKPQTPILH</sequence>
<evidence type="ECO:0000313" key="3">
    <source>
        <dbReference type="Proteomes" id="UP000534783"/>
    </source>
</evidence>
<keyword evidence="3" id="KW-1185">Reference proteome</keyword>
<proteinExistence type="predicted"/>
<dbReference type="EMBL" id="VTOW01000001">
    <property type="protein sequence ID" value="NKE70493.1"/>
    <property type="molecule type" value="Genomic_DNA"/>
</dbReference>
<organism evidence="2 3">
    <name type="scientific">Candidatus Manganitrophus noduliformans</name>
    <dbReference type="NCBI Taxonomy" id="2606439"/>
    <lineage>
        <taxon>Bacteria</taxon>
        <taxon>Pseudomonadati</taxon>
        <taxon>Nitrospirota</taxon>
        <taxon>Nitrospiria</taxon>
        <taxon>Candidatus Troglogloeales</taxon>
        <taxon>Candidatus Manganitrophaceae</taxon>
        <taxon>Candidatus Manganitrophus</taxon>
    </lineage>
</organism>
<keyword evidence="1" id="KW-0812">Transmembrane</keyword>
<keyword evidence="1" id="KW-0472">Membrane</keyword>
<keyword evidence="1" id="KW-1133">Transmembrane helix</keyword>